<sequence>MRLLKVCYKTTLVTAQIAMVFQFVKFVRDRFSVRSSSVDEEKRYVAMQHNHGRLGNQIFYFCTGYVIAKQLGRTLYVPYDQSEERDFNVMRRMLWTTEIFPRLRPLYTIFEQRSISQTVVPFAYNQTNQPACCLYEDPKKFANHRAKFLLLDIKFGQNIRFIEDYLAEISELLTFAKGIRDEGKSAVQRLNFGYANAMCVHIRMKDFVTLNISTDAGSTIRITRQIARMKGFKKFMVFGDDQLFMKSIADNLELDEEGKRRYIVGISTFSEGVDLYVASQVCGAFFISAATSTFGWWLAFFTNNQSAIYYMDDKRSMWDKTPGEDLFLFCSNEEEITVYQAKQSKDGKAIAQ</sequence>
<evidence type="ECO:0008006" key="5">
    <source>
        <dbReference type="Google" id="ProtNLM"/>
    </source>
</evidence>
<dbReference type="Pfam" id="PF01531">
    <property type="entry name" value="Glyco_transf_11"/>
    <property type="match status" value="1"/>
</dbReference>
<reference evidence="3 4" key="1">
    <citation type="submission" date="2014-10" db="EMBL/GenBank/DDBJ databases">
        <title>Draft genome of the hookworm Ancylostoma caninum.</title>
        <authorList>
            <person name="Mitreva M."/>
        </authorList>
    </citation>
    <scope>NUCLEOTIDE SEQUENCE [LARGE SCALE GENOMIC DNA]</scope>
    <source>
        <strain evidence="3 4">Baltimore</strain>
    </source>
</reference>
<dbReference type="GO" id="GO:0008107">
    <property type="term" value="F:galactoside 2-alpha-L-fucosyltransferase activity"/>
    <property type="evidence" value="ECO:0007669"/>
    <property type="project" value="InterPro"/>
</dbReference>
<keyword evidence="2" id="KW-0808">Transferase</keyword>
<organism evidence="3 4">
    <name type="scientific">Ancylostoma caninum</name>
    <name type="common">Dog hookworm</name>
    <dbReference type="NCBI Taxonomy" id="29170"/>
    <lineage>
        <taxon>Eukaryota</taxon>
        <taxon>Metazoa</taxon>
        <taxon>Ecdysozoa</taxon>
        <taxon>Nematoda</taxon>
        <taxon>Chromadorea</taxon>
        <taxon>Rhabditida</taxon>
        <taxon>Rhabditina</taxon>
        <taxon>Rhabditomorpha</taxon>
        <taxon>Strongyloidea</taxon>
        <taxon>Ancylostomatidae</taxon>
        <taxon>Ancylostomatinae</taxon>
        <taxon>Ancylostoma</taxon>
    </lineage>
</organism>
<dbReference type="GO" id="GO:0005975">
    <property type="term" value="P:carbohydrate metabolic process"/>
    <property type="evidence" value="ECO:0007669"/>
    <property type="project" value="InterPro"/>
</dbReference>
<evidence type="ECO:0000313" key="3">
    <source>
        <dbReference type="EMBL" id="RCN35106.1"/>
    </source>
</evidence>
<evidence type="ECO:0000256" key="2">
    <source>
        <dbReference type="ARBA" id="ARBA00022679"/>
    </source>
</evidence>
<dbReference type="InterPro" id="IPR052501">
    <property type="entry name" value="Alpha-1-2_FucT"/>
</dbReference>
<accession>A0A368FSG3</accession>
<dbReference type="STRING" id="29170.A0A368FSG3"/>
<dbReference type="OrthoDB" id="5815225at2759"/>
<gene>
    <name evidence="3" type="ORF">ANCCAN_19035</name>
</gene>
<keyword evidence="4" id="KW-1185">Reference proteome</keyword>
<dbReference type="AlphaFoldDB" id="A0A368FSG3"/>
<dbReference type="Proteomes" id="UP000252519">
    <property type="component" value="Unassembled WGS sequence"/>
</dbReference>
<evidence type="ECO:0000256" key="1">
    <source>
        <dbReference type="ARBA" id="ARBA00022676"/>
    </source>
</evidence>
<protein>
    <recommendedName>
        <fullName evidence="5">L-Fucosyltransferase</fullName>
    </recommendedName>
</protein>
<dbReference type="PANTHER" id="PTHR22898">
    <property type="entry name" value="UNCHARACTERIZED GLYCOSOL TRANSFERASE-RELATED"/>
    <property type="match status" value="1"/>
</dbReference>
<dbReference type="InterPro" id="IPR002516">
    <property type="entry name" value="Glyco_trans_11"/>
</dbReference>
<dbReference type="EMBL" id="JOJR01000700">
    <property type="protein sequence ID" value="RCN35106.1"/>
    <property type="molecule type" value="Genomic_DNA"/>
</dbReference>
<comment type="caution">
    <text evidence="3">The sequence shown here is derived from an EMBL/GenBank/DDBJ whole genome shotgun (WGS) entry which is preliminary data.</text>
</comment>
<proteinExistence type="predicted"/>
<keyword evidence="1" id="KW-0328">Glycosyltransferase</keyword>
<dbReference type="Gene3D" id="3.40.50.11340">
    <property type="match status" value="1"/>
</dbReference>
<dbReference type="GO" id="GO:0016020">
    <property type="term" value="C:membrane"/>
    <property type="evidence" value="ECO:0007669"/>
    <property type="project" value="InterPro"/>
</dbReference>
<name>A0A368FSG3_ANCCA</name>
<dbReference type="PANTHER" id="PTHR22898:SF3">
    <property type="entry name" value="ALPHA-1,2-FUCOSYLTRANSFERASE-RELATED"/>
    <property type="match status" value="1"/>
</dbReference>
<evidence type="ECO:0000313" key="4">
    <source>
        <dbReference type="Proteomes" id="UP000252519"/>
    </source>
</evidence>